<dbReference type="InterPro" id="IPR029058">
    <property type="entry name" value="AB_hydrolase_fold"/>
</dbReference>
<dbReference type="PANTHER" id="PTHR22946">
    <property type="entry name" value="DIENELACTONE HYDROLASE DOMAIN-CONTAINING PROTEIN-RELATED"/>
    <property type="match status" value="1"/>
</dbReference>
<dbReference type="Proteomes" id="UP001519667">
    <property type="component" value="Unassembled WGS sequence"/>
</dbReference>
<dbReference type="RefSeq" id="WP_215372160.1">
    <property type="nucleotide sequence ID" value="NZ_JAGTIS010000002.1"/>
</dbReference>
<dbReference type="Gene3D" id="3.40.50.1820">
    <property type="entry name" value="alpha/beta hydrolase"/>
    <property type="match status" value="1"/>
</dbReference>
<evidence type="ECO:0000313" key="4">
    <source>
        <dbReference type="Proteomes" id="UP001519667"/>
    </source>
</evidence>
<protein>
    <submittedName>
        <fullName evidence="3">Dienelactone hydrolase family protein</fullName>
    </submittedName>
</protein>
<sequence length="276" mass="29566">MRRLLKPLLIFLTIAAGVALLGLYPYRNALWPQAADLDAASARLAPHLTLRAPIGKGPFPTVLVFHGCSGQSPGFVKNVTGWLLPAGYAVLFVDSHAARGINDWHPVCDGKQLWGNERALDVYAALALAHGYPEIDQQRLALLGYSHGGWTILDALAYDGAAGHGFPATGKATLGGVRGVVAFYPYCGFPAHLRDGVGNTAPVLMFLAGKDSVTDHQQCLSALDSLDGGRLQLVQYGNADHVFDQRSDLNTYQPGLAQDAQRRTLAFLRETLGPTP</sequence>
<evidence type="ECO:0000256" key="1">
    <source>
        <dbReference type="ARBA" id="ARBA00022801"/>
    </source>
</evidence>
<dbReference type="SUPFAM" id="SSF53474">
    <property type="entry name" value="alpha/beta-Hydrolases"/>
    <property type="match status" value="1"/>
</dbReference>
<dbReference type="InterPro" id="IPR002925">
    <property type="entry name" value="Dienelactn_hydro"/>
</dbReference>
<keyword evidence="4" id="KW-1185">Reference proteome</keyword>
<organism evidence="3 4">
    <name type="scientific">Metapseudomonas boanensis</name>
    <dbReference type="NCBI Taxonomy" id="2822138"/>
    <lineage>
        <taxon>Bacteria</taxon>
        <taxon>Pseudomonadati</taxon>
        <taxon>Pseudomonadota</taxon>
        <taxon>Gammaproteobacteria</taxon>
        <taxon>Pseudomonadales</taxon>
        <taxon>Pseudomonadaceae</taxon>
        <taxon>Metapseudomonas</taxon>
    </lineage>
</organism>
<dbReference type="InterPro" id="IPR050261">
    <property type="entry name" value="FrsA_esterase"/>
</dbReference>
<accession>A0ABS5XFL3</accession>
<dbReference type="PANTHER" id="PTHR22946:SF9">
    <property type="entry name" value="POLYKETIDE TRANSFERASE AF380"/>
    <property type="match status" value="1"/>
</dbReference>
<keyword evidence="1 3" id="KW-0378">Hydrolase</keyword>
<gene>
    <name evidence="3" type="ORF">J7302_06910</name>
</gene>
<name>A0ABS5XFL3_9GAMM</name>
<proteinExistence type="predicted"/>
<evidence type="ECO:0000313" key="3">
    <source>
        <dbReference type="EMBL" id="MBT8765860.1"/>
    </source>
</evidence>
<reference evidence="3 4" key="1">
    <citation type="submission" date="2021-04" db="EMBL/GenBank/DDBJ databases">
        <title>Pseudomonas boanensis sp. nov., a bacterium isolated from river water used for household purposes in Boane District, Mozambique.</title>
        <authorList>
            <person name="Nicklasson M."/>
            <person name="Martin-Rodriguez A.J."/>
            <person name="Thorell K."/>
            <person name="Neves L."/>
            <person name="Mussagy A."/>
            <person name="Rydberg H.A."/>
            <person name="Hernroth B."/>
            <person name="Svensson-Stadler L."/>
            <person name="Sjoling A."/>
        </authorList>
    </citation>
    <scope>NUCLEOTIDE SEQUENCE [LARGE SCALE GENOMIC DNA]</scope>
    <source>
        <strain evidence="3 4">DB1</strain>
    </source>
</reference>
<feature type="domain" description="Dienelactone hydrolase" evidence="2">
    <location>
        <begin position="56"/>
        <end position="271"/>
    </location>
</feature>
<evidence type="ECO:0000259" key="2">
    <source>
        <dbReference type="Pfam" id="PF01738"/>
    </source>
</evidence>
<comment type="caution">
    <text evidence="3">The sequence shown here is derived from an EMBL/GenBank/DDBJ whole genome shotgun (WGS) entry which is preliminary data.</text>
</comment>
<dbReference type="EMBL" id="JAGTIS010000002">
    <property type="protein sequence ID" value="MBT8765860.1"/>
    <property type="molecule type" value="Genomic_DNA"/>
</dbReference>
<dbReference type="Pfam" id="PF01738">
    <property type="entry name" value="DLH"/>
    <property type="match status" value="1"/>
</dbReference>
<dbReference type="GO" id="GO:0016787">
    <property type="term" value="F:hydrolase activity"/>
    <property type="evidence" value="ECO:0007669"/>
    <property type="project" value="UniProtKB-KW"/>
</dbReference>